<proteinExistence type="predicted"/>
<sequence>MGHYCYRSVFLVSSKANTSALLLATGGVTRASAITTVPAIAHALRIQCGACDDPNVAVVNGEVWIKHVRDDMAGRPAFALVNKATGDALKHSFSYSYPVKLL</sequence>
<gene>
    <name evidence="1" type="ORF">GUJ93_ZPchr0003g16741</name>
</gene>
<keyword evidence="2" id="KW-1185">Reference proteome</keyword>
<organism evidence="1 2">
    <name type="scientific">Zizania palustris</name>
    <name type="common">Northern wild rice</name>
    <dbReference type="NCBI Taxonomy" id="103762"/>
    <lineage>
        <taxon>Eukaryota</taxon>
        <taxon>Viridiplantae</taxon>
        <taxon>Streptophyta</taxon>
        <taxon>Embryophyta</taxon>
        <taxon>Tracheophyta</taxon>
        <taxon>Spermatophyta</taxon>
        <taxon>Magnoliopsida</taxon>
        <taxon>Liliopsida</taxon>
        <taxon>Poales</taxon>
        <taxon>Poaceae</taxon>
        <taxon>BOP clade</taxon>
        <taxon>Oryzoideae</taxon>
        <taxon>Oryzeae</taxon>
        <taxon>Zizaniinae</taxon>
        <taxon>Zizania</taxon>
    </lineage>
</organism>
<name>A0A8J5S3G7_ZIZPA</name>
<protein>
    <submittedName>
        <fullName evidence="1">Uncharacterized protein</fullName>
    </submittedName>
</protein>
<evidence type="ECO:0000313" key="1">
    <source>
        <dbReference type="EMBL" id="KAG8063538.1"/>
    </source>
</evidence>
<reference evidence="1" key="1">
    <citation type="journal article" date="2021" name="bioRxiv">
        <title>Whole Genome Assembly and Annotation of Northern Wild Rice, Zizania palustris L., Supports a Whole Genome Duplication in the Zizania Genus.</title>
        <authorList>
            <person name="Haas M."/>
            <person name="Kono T."/>
            <person name="Macchietto M."/>
            <person name="Millas R."/>
            <person name="McGilp L."/>
            <person name="Shao M."/>
            <person name="Duquette J."/>
            <person name="Hirsch C.N."/>
            <person name="Kimball J."/>
        </authorList>
    </citation>
    <scope>NUCLEOTIDE SEQUENCE</scope>
    <source>
        <tissue evidence="1">Fresh leaf tissue</tissue>
    </source>
</reference>
<accession>A0A8J5S3G7</accession>
<comment type="caution">
    <text evidence="1">The sequence shown here is derived from an EMBL/GenBank/DDBJ whole genome shotgun (WGS) entry which is preliminary data.</text>
</comment>
<dbReference type="EMBL" id="JAAALK010000286">
    <property type="protein sequence ID" value="KAG8063538.1"/>
    <property type="molecule type" value="Genomic_DNA"/>
</dbReference>
<reference evidence="1" key="2">
    <citation type="submission" date="2021-02" db="EMBL/GenBank/DDBJ databases">
        <authorList>
            <person name="Kimball J.A."/>
            <person name="Haas M.W."/>
            <person name="Macchietto M."/>
            <person name="Kono T."/>
            <person name="Duquette J."/>
            <person name="Shao M."/>
        </authorList>
    </citation>
    <scope>NUCLEOTIDE SEQUENCE</scope>
    <source>
        <tissue evidence="1">Fresh leaf tissue</tissue>
    </source>
</reference>
<evidence type="ECO:0000313" key="2">
    <source>
        <dbReference type="Proteomes" id="UP000729402"/>
    </source>
</evidence>
<dbReference type="AlphaFoldDB" id="A0A8J5S3G7"/>
<dbReference type="Proteomes" id="UP000729402">
    <property type="component" value="Unassembled WGS sequence"/>
</dbReference>